<dbReference type="CDD" id="cd20491">
    <property type="entry name" value="cupin_KduI_C"/>
    <property type="match status" value="1"/>
</dbReference>
<comment type="catalytic activity">
    <reaction evidence="1 6">
        <text>5-dehydro-4-deoxy-D-glucuronate = 3-deoxy-D-glycero-2,5-hexodiulosonate</text>
        <dbReference type="Rhea" id="RHEA:23896"/>
        <dbReference type="ChEBI" id="CHEBI:17117"/>
        <dbReference type="ChEBI" id="CHEBI:29071"/>
        <dbReference type="EC" id="5.3.1.17"/>
    </reaction>
</comment>
<dbReference type="EMBL" id="SJKD01000002">
    <property type="protein sequence ID" value="TCC50940.1"/>
    <property type="molecule type" value="Genomic_DNA"/>
</dbReference>
<dbReference type="InterPro" id="IPR014710">
    <property type="entry name" value="RmlC-like_jellyroll"/>
</dbReference>
<comment type="cofactor">
    <cofactor evidence="6">
        <name>Zn(2+)</name>
        <dbReference type="ChEBI" id="CHEBI:29105"/>
    </cofactor>
    <text evidence="6">Binds 1 zinc ion per subunit.</text>
</comment>
<evidence type="ECO:0000256" key="2">
    <source>
        <dbReference type="ARBA" id="ARBA00008086"/>
    </source>
</evidence>
<evidence type="ECO:0000256" key="1">
    <source>
        <dbReference type="ARBA" id="ARBA00000552"/>
    </source>
</evidence>
<evidence type="ECO:0000313" key="7">
    <source>
        <dbReference type="EMBL" id="TCC50940.1"/>
    </source>
</evidence>
<dbReference type="UniPathway" id="UPA00545">
    <property type="reaction ID" value="UER00826"/>
</dbReference>
<dbReference type="InterPro" id="IPR007045">
    <property type="entry name" value="KduI"/>
</dbReference>
<keyword evidence="5 6" id="KW-0413">Isomerase</keyword>
<accession>A0A4R0JW33</accession>
<reference evidence="7 8" key="1">
    <citation type="submission" date="2019-02" db="EMBL/GenBank/DDBJ databases">
        <title>Kribbella capetownensis sp. nov. and Kribbella speibonae sp. nov., isolated from soil.</title>
        <authorList>
            <person name="Curtis S.M."/>
            <person name="Norton I."/>
            <person name="Everest G.J."/>
            <person name="Meyers P.R."/>
        </authorList>
    </citation>
    <scope>NUCLEOTIDE SEQUENCE [LARGE SCALE GENOMIC DNA]</scope>
    <source>
        <strain evidence="7 8">YM53</strain>
    </source>
</reference>
<keyword evidence="4 6" id="KW-0862">Zinc</keyword>
<feature type="binding site" evidence="6">
    <location>
        <position position="245"/>
    </location>
    <ligand>
        <name>Zn(2+)</name>
        <dbReference type="ChEBI" id="CHEBI:29105"/>
    </ligand>
</feature>
<dbReference type="EC" id="5.3.1.17" evidence="6"/>
<evidence type="ECO:0000256" key="6">
    <source>
        <dbReference type="HAMAP-Rule" id="MF_00687"/>
    </source>
</evidence>
<dbReference type="PANTHER" id="PTHR38461:SF1">
    <property type="entry name" value="4-DEOXY-L-THREO-5-HEXOSULOSE-URONATE KETOL-ISOMERASE"/>
    <property type="match status" value="1"/>
</dbReference>
<dbReference type="InterPro" id="IPR011051">
    <property type="entry name" value="RmlC_Cupin_sf"/>
</dbReference>
<dbReference type="InterPro" id="IPR027449">
    <property type="entry name" value="KduI_N"/>
</dbReference>
<dbReference type="Proteomes" id="UP000293342">
    <property type="component" value="Unassembled WGS sequence"/>
</dbReference>
<protein>
    <recommendedName>
        <fullName evidence="6">4-deoxy-L-threo-5-hexosulose-uronate ketol-isomerase</fullName>
        <ecNumber evidence="6">5.3.1.17</ecNumber>
    </recommendedName>
    <alternativeName>
        <fullName evidence="6">5-keto-4-deoxyuronate isomerase</fullName>
    </alternativeName>
    <alternativeName>
        <fullName evidence="6">DKI isomerase</fullName>
    </alternativeName>
</protein>
<comment type="similarity">
    <text evidence="2 6">Belongs to the KduI family.</text>
</comment>
<keyword evidence="8" id="KW-1185">Reference proteome</keyword>
<evidence type="ECO:0000256" key="5">
    <source>
        <dbReference type="ARBA" id="ARBA00023235"/>
    </source>
</evidence>
<dbReference type="RefSeq" id="WP_131513637.1">
    <property type="nucleotide sequence ID" value="NZ_SJKD01000002.1"/>
</dbReference>
<evidence type="ECO:0000256" key="4">
    <source>
        <dbReference type="ARBA" id="ARBA00022833"/>
    </source>
</evidence>
<dbReference type="CDD" id="cd20294">
    <property type="entry name" value="cupin_KduI_N"/>
    <property type="match status" value="1"/>
</dbReference>
<dbReference type="GO" id="GO:0019698">
    <property type="term" value="P:D-galacturonate catabolic process"/>
    <property type="evidence" value="ECO:0007669"/>
    <property type="project" value="TreeGrafter"/>
</dbReference>
<dbReference type="Gene3D" id="2.60.120.520">
    <property type="entry name" value="pectin degrading enzyme 5-keto 4- deoxyuronate isomerase, domain 1"/>
    <property type="match status" value="1"/>
</dbReference>
<dbReference type="Gene3D" id="2.60.120.10">
    <property type="entry name" value="Jelly Rolls"/>
    <property type="match status" value="1"/>
</dbReference>
<dbReference type="OrthoDB" id="9770644at2"/>
<evidence type="ECO:0000256" key="3">
    <source>
        <dbReference type="ARBA" id="ARBA00022723"/>
    </source>
</evidence>
<dbReference type="Pfam" id="PF04962">
    <property type="entry name" value="KduI"/>
    <property type="match status" value="1"/>
</dbReference>
<dbReference type="GO" id="GO:0042840">
    <property type="term" value="P:D-glucuronate catabolic process"/>
    <property type="evidence" value="ECO:0007669"/>
    <property type="project" value="TreeGrafter"/>
</dbReference>
<dbReference type="GO" id="GO:0008697">
    <property type="term" value="F:4-deoxy-L-threo-5-hexosulose-uronate ketol-isomerase activity"/>
    <property type="evidence" value="ECO:0007669"/>
    <property type="project" value="UniProtKB-UniRule"/>
</dbReference>
<dbReference type="HAMAP" id="MF_00687">
    <property type="entry name" value="KduI"/>
    <property type="match status" value="1"/>
</dbReference>
<evidence type="ECO:0000313" key="8">
    <source>
        <dbReference type="Proteomes" id="UP000293342"/>
    </source>
</evidence>
<dbReference type="SUPFAM" id="SSF51182">
    <property type="entry name" value="RmlC-like cupins"/>
    <property type="match status" value="1"/>
</dbReference>
<name>A0A4R0JW33_9ACTN</name>
<comment type="function">
    <text evidence="6">Catalyzes the isomerization of 5-dehydro-4-deoxy-D-glucuronate to 3-deoxy-D-glycero-2,5-hexodiulosonate.</text>
</comment>
<feature type="binding site" evidence="6">
    <location>
        <position position="203"/>
    </location>
    <ligand>
        <name>Zn(2+)</name>
        <dbReference type="ChEBI" id="CHEBI:29105"/>
    </ligand>
</feature>
<gene>
    <name evidence="6" type="primary">kduI</name>
    <name evidence="7" type="ORF">E0H75_12370</name>
</gene>
<dbReference type="GO" id="GO:0008270">
    <property type="term" value="F:zinc ion binding"/>
    <property type="evidence" value="ECO:0007669"/>
    <property type="project" value="UniProtKB-UniRule"/>
</dbReference>
<dbReference type="NCBIfam" id="NF002091">
    <property type="entry name" value="PRK00924.1"/>
    <property type="match status" value="1"/>
</dbReference>
<keyword evidence="3 6" id="KW-0479">Metal-binding</keyword>
<dbReference type="AlphaFoldDB" id="A0A4R0JW33"/>
<comment type="pathway">
    <text evidence="6">Glycan metabolism; pectin degradation; 2-dehydro-3-deoxy-D-gluconate from pectin: step 4/5.</text>
</comment>
<proteinExistence type="inferred from homology"/>
<dbReference type="GO" id="GO:0045490">
    <property type="term" value="P:pectin catabolic process"/>
    <property type="evidence" value="ECO:0007669"/>
    <property type="project" value="UniProtKB-UniRule"/>
</dbReference>
<dbReference type="PANTHER" id="PTHR38461">
    <property type="entry name" value="4-DEOXY-L-THREO-5-HEXOSULOSE-URONATE KETOL-ISOMERASE"/>
    <property type="match status" value="1"/>
</dbReference>
<sequence length="278" mass="30414">MNAQPPLHIRHATHPDQVPGFDTAALRSHYLVDNLFTPGTITAVLTHHDRIVLAGARPANGPLTLGTWPELRSEYFLERREAGIVNVGGPGTVTADGTKYELPTGACLYAGRGAREVVFEGSDAAFYLFSAAAHTEFPTTLVNPGEGNRLELGDQQTANRRTIDQYIHADGVRSCQIVLGVTTLHAGSTWNTMPAHTHDRRTECYLYFGLPETERIVHLLGEPDETRHLLVADRQVIISPSWSIHSGAGTSSYSFVWAMAGENQAFGDMDGVDVRELR</sequence>
<feature type="binding site" evidence="6">
    <location>
        <position position="198"/>
    </location>
    <ligand>
        <name>Zn(2+)</name>
        <dbReference type="ChEBI" id="CHEBI:29105"/>
    </ligand>
</feature>
<comment type="caution">
    <text evidence="7">The sequence shown here is derived from an EMBL/GenBank/DDBJ whole genome shotgun (WGS) entry which is preliminary data.</text>
</comment>
<feature type="binding site" evidence="6">
    <location>
        <position position="196"/>
    </location>
    <ligand>
        <name>Zn(2+)</name>
        <dbReference type="ChEBI" id="CHEBI:29105"/>
    </ligand>
</feature>
<organism evidence="7 8">
    <name type="scientific">Kribbella capetownensis</name>
    <dbReference type="NCBI Taxonomy" id="1572659"/>
    <lineage>
        <taxon>Bacteria</taxon>
        <taxon>Bacillati</taxon>
        <taxon>Actinomycetota</taxon>
        <taxon>Actinomycetes</taxon>
        <taxon>Propionibacteriales</taxon>
        <taxon>Kribbellaceae</taxon>
        <taxon>Kribbella</taxon>
    </lineage>
</organism>
<dbReference type="InterPro" id="IPR021120">
    <property type="entry name" value="KduI/IolB_isomerase"/>
</dbReference>